<gene>
    <name evidence="2" type="ORF">CTM86_10845</name>
</gene>
<evidence type="ECO:0000313" key="2">
    <source>
        <dbReference type="EMBL" id="ATV67021.1"/>
    </source>
</evidence>
<evidence type="ECO:0000256" key="1">
    <source>
        <dbReference type="SAM" id="SignalP"/>
    </source>
</evidence>
<name>A0AAD0ATV7_9FUSO</name>
<keyword evidence="1" id="KW-0732">Signal</keyword>
<protein>
    <recommendedName>
        <fullName evidence="4">Lipoprotein</fullName>
    </recommendedName>
</protein>
<dbReference type="RefSeq" id="WP_099991221.1">
    <property type="nucleotide sequence ID" value="NZ_CP024702.1"/>
</dbReference>
<proteinExistence type="predicted"/>
<dbReference type="EMBL" id="CP024702">
    <property type="protein sequence ID" value="ATV67021.1"/>
    <property type="molecule type" value="Genomic_DNA"/>
</dbReference>
<feature type="signal peptide" evidence="1">
    <location>
        <begin position="1"/>
        <end position="18"/>
    </location>
</feature>
<dbReference type="AlphaFoldDB" id="A0AAD0ATV7"/>
<feature type="chain" id="PRO_5041975176" description="Lipoprotein" evidence="1">
    <location>
        <begin position="19"/>
        <end position="136"/>
    </location>
</feature>
<organism evidence="2 3">
    <name type="scientific">Fusobacterium pseudoperiodonticum</name>
    <dbReference type="NCBI Taxonomy" id="2663009"/>
    <lineage>
        <taxon>Bacteria</taxon>
        <taxon>Fusobacteriati</taxon>
        <taxon>Fusobacteriota</taxon>
        <taxon>Fusobacteriia</taxon>
        <taxon>Fusobacteriales</taxon>
        <taxon>Fusobacteriaceae</taxon>
        <taxon>Fusobacterium</taxon>
    </lineage>
</organism>
<reference evidence="3" key="1">
    <citation type="submission" date="2017-11" db="EMBL/GenBank/DDBJ databases">
        <title>Genome sequencing of Fusobacterium periodonticum KCOM 1282.</title>
        <authorList>
            <person name="Kook J.-K."/>
            <person name="Park S.-N."/>
            <person name="Lim Y.K."/>
        </authorList>
    </citation>
    <scope>NUCLEOTIDE SEQUENCE [LARGE SCALE GENOMIC DNA]</scope>
    <source>
        <strain evidence="3">KCOM 1282</strain>
    </source>
</reference>
<accession>A0AAD0ATV7</accession>
<dbReference type="Proteomes" id="UP000231749">
    <property type="component" value="Chromosome"/>
</dbReference>
<sequence>MKKFLVFLFLCFSLFSYCASIRWEVKEKPSIIGNDSIEDVTFVVSAIIEGRGIYNKSLDVDIRPFNTMNIYNSGVTTDISTGLKLEVDGEIKNSYSNDRKYYTATLSKGFDTIVTQEFTFILGGHGIKIVEGHKSF</sequence>
<evidence type="ECO:0000313" key="3">
    <source>
        <dbReference type="Proteomes" id="UP000231749"/>
    </source>
</evidence>
<evidence type="ECO:0008006" key="4">
    <source>
        <dbReference type="Google" id="ProtNLM"/>
    </source>
</evidence>